<evidence type="ECO:0000256" key="2">
    <source>
        <dbReference type="SAM" id="MobiDB-lite"/>
    </source>
</evidence>
<protein>
    <recommendedName>
        <fullName evidence="3">Retropepsins domain-containing protein</fullName>
    </recommendedName>
</protein>
<dbReference type="InterPro" id="IPR018061">
    <property type="entry name" value="Retropepsins"/>
</dbReference>
<dbReference type="PROSITE" id="PS00141">
    <property type="entry name" value="ASP_PROTEASE"/>
    <property type="match status" value="1"/>
</dbReference>
<dbReference type="Pfam" id="PF00077">
    <property type="entry name" value="RVP"/>
    <property type="match status" value="1"/>
</dbReference>
<feature type="region of interest" description="Disordered" evidence="2">
    <location>
        <begin position="157"/>
        <end position="212"/>
    </location>
</feature>
<feature type="compositionally biased region" description="Basic and acidic residues" evidence="2">
    <location>
        <begin position="180"/>
        <end position="192"/>
    </location>
</feature>
<feature type="region of interest" description="Disordered" evidence="2">
    <location>
        <begin position="98"/>
        <end position="142"/>
    </location>
</feature>
<keyword evidence="5" id="KW-1185">Reference proteome</keyword>
<dbReference type="Gene3D" id="2.40.70.10">
    <property type="entry name" value="Acid Proteases"/>
    <property type="match status" value="1"/>
</dbReference>
<reference evidence="5" key="1">
    <citation type="submission" date="2017-03" db="EMBL/GenBank/DDBJ databases">
        <title>Phytopthora megakarya and P. palmivora, two closely related causual agents of cacao black pod achieved similar genome size and gene model numbers by different mechanisms.</title>
        <authorList>
            <person name="Ali S."/>
            <person name="Shao J."/>
            <person name="Larry D.J."/>
            <person name="Kronmiller B."/>
            <person name="Shen D."/>
            <person name="Strem M.D."/>
            <person name="Melnick R.L."/>
            <person name="Guiltinan M.J."/>
            <person name="Tyler B.M."/>
            <person name="Meinhardt L.W."/>
            <person name="Bailey B.A."/>
        </authorList>
    </citation>
    <scope>NUCLEOTIDE SEQUENCE [LARGE SCALE GENOMIC DNA]</scope>
    <source>
        <strain evidence="5">zdho120</strain>
    </source>
</reference>
<dbReference type="InterPro" id="IPR021109">
    <property type="entry name" value="Peptidase_aspartic_dom_sf"/>
</dbReference>
<dbReference type="GO" id="GO:0006508">
    <property type="term" value="P:proteolysis"/>
    <property type="evidence" value="ECO:0007669"/>
    <property type="project" value="InterPro"/>
</dbReference>
<name>A0A225WSP5_9STRA</name>
<feature type="compositionally biased region" description="Basic and acidic residues" evidence="2">
    <location>
        <begin position="121"/>
        <end position="136"/>
    </location>
</feature>
<evidence type="ECO:0000313" key="5">
    <source>
        <dbReference type="Proteomes" id="UP000198211"/>
    </source>
</evidence>
<dbReference type="GO" id="GO:0004190">
    <property type="term" value="F:aspartic-type endopeptidase activity"/>
    <property type="evidence" value="ECO:0007669"/>
    <property type="project" value="InterPro"/>
</dbReference>
<dbReference type="OrthoDB" id="107875at2759"/>
<evidence type="ECO:0000256" key="1">
    <source>
        <dbReference type="ARBA" id="ARBA00022801"/>
    </source>
</evidence>
<dbReference type="EMBL" id="NBNE01000372">
    <property type="protein sequence ID" value="OWZ20000.1"/>
    <property type="molecule type" value="Genomic_DNA"/>
</dbReference>
<sequence>MNAVGRRYCPVGTRDVLHEEIKNLRKRRNMSVEEYDAQFQQLLRLESWLPPRDGVPMTEEDQCRHYSAGMPRTWQVAVVPQQSRWSDLRRLKTHYMQAERVEQQGGKEINRKSKGKRDQHHHSDGKKGKNKQSDEKKRKRNTQEGCKFCRANGNVWNNHGDDECFRNPKSQSYRPRSGRNKQDSTSAKRTEPRSTGPHQAAAMKSETRTTNDPDLLSYWQTEHGEQGAAMRAVGDGVLEKTLPALVVKVTLKHALNKQTYTALLDTGATSSLVRQEVASWYKPQKETTWYRNVNNELQPAKGAIELPFVLPGFSDKRLCVQTCKLVEQLLYPLILGTDFLQQQGVVIDYQTREIRWDGLTMTMQTAPTEREKYNSKQVHFGFFIQKPH</sequence>
<dbReference type="InterPro" id="IPR001969">
    <property type="entry name" value="Aspartic_peptidase_AS"/>
</dbReference>
<accession>A0A225WSP5</accession>
<evidence type="ECO:0000313" key="4">
    <source>
        <dbReference type="EMBL" id="OWZ20000.1"/>
    </source>
</evidence>
<organism evidence="4 5">
    <name type="scientific">Phytophthora megakarya</name>
    <dbReference type="NCBI Taxonomy" id="4795"/>
    <lineage>
        <taxon>Eukaryota</taxon>
        <taxon>Sar</taxon>
        <taxon>Stramenopiles</taxon>
        <taxon>Oomycota</taxon>
        <taxon>Peronosporomycetes</taxon>
        <taxon>Peronosporales</taxon>
        <taxon>Peronosporaceae</taxon>
        <taxon>Phytophthora</taxon>
    </lineage>
</organism>
<proteinExistence type="predicted"/>
<dbReference type="Proteomes" id="UP000198211">
    <property type="component" value="Unassembled WGS sequence"/>
</dbReference>
<dbReference type="AlphaFoldDB" id="A0A225WSP5"/>
<evidence type="ECO:0000259" key="3">
    <source>
        <dbReference type="Pfam" id="PF00077"/>
    </source>
</evidence>
<keyword evidence="1" id="KW-0378">Hydrolase</keyword>
<gene>
    <name evidence="4" type="ORF">PHMEG_0005649</name>
</gene>
<comment type="caution">
    <text evidence="4">The sequence shown here is derived from an EMBL/GenBank/DDBJ whole genome shotgun (WGS) entry which is preliminary data.</text>
</comment>
<dbReference type="SUPFAM" id="SSF50630">
    <property type="entry name" value="Acid proteases"/>
    <property type="match status" value="1"/>
</dbReference>
<dbReference type="CDD" id="cd00303">
    <property type="entry name" value="retropepsin_like"/>
    <property type="match status" value="1"/>
</dbReference>
<feature type="domain" description="Retropepsins" evidence="3">
    <location>
        <begin position="243"/>
        <end position="347"/>
    </location>
</feature>